<feature type="transmembrane region" description="Helical" evidence="1">
    <location>
        <begin position="6"/>
        <end position="25"/>
    </location>
</feature>
<keyword evidence="1" id="KW-0812">Transmembrane</keyword>
<dbReference type="AlphaFoldDB" id="A0A8J3Q1X2"/>
<evidence type="ECO:0000313" key="2">
    <source>
        <dbReference type="EMBL" id="GIH02116.1"/>
    </source>
</evidence>
<protein>
    <submittedName>
        <fullName evidence="2">Uncharacterized protein</fullName>
    </submittedName>
</protein>
<evidence type="ECO:0000256" key="1">
    <source>
        <dbReference type="SAM" id="Phobius"/>
    </source>
</evidence>
<gene>
    <name evidence="2" type="ORF">Rhe02_01830</name>
</gene>
<dbReference type="EMBL" id="BONY01000001">
    <property type="protein sequence ID" value="GIH02116.1"/>
    <property type="molecule type" value="Genomic_DNA"/>
</dbReference>
<keyword evidence="1" id="KW-0472">Membrane</keyword>
<sequence>MLEFLAFLMVAGGFAIIMGGFVWLASVMRRRGLGGAVMGPLDEVYQPNAHRSRFDLQVQEEAGAPSASADDQHPGAR</sequence>
<accession>A0A8J3Q1X2</accession>
<dbReference type="Proteomes" id="UP000612899">
    <property type="component" value="Unassembled WGS sequence"/>
</dbReference>
<keyword evidence="1" id="KW-1133">Transmembrane helix</keyword>
<proteinExistence type="predicted"/>
<comment type="caution">
    <text evidence="2">The sequence shown here is derived from an EMBL/GenBank/DDBJ whole genome shotgun (WGS) entry which is preliminary data.</text>
</comment>
<evidence type="ECO:0000313" key="3">
    <source>
        <dbReference type="Proteomes" id="UP000612899"/>
    </source>
</evidence>
<organism evidence="2 3">
    <name type="scientific">Rhizocola hellebori</name>
    <dbReference type="NCBI Taxonomy" id="1392758"/>
    <lineage>
        <taxon>Bacteria</taxon>
        <taxon>Bacillati</taxon>
        <taxon>Actinomycetota</taxon>
        <taxon>Actinomycetes</taxon>
        <taxon>Micromonosporales</taxon>
        <taxon>Micromonosporaceae</taxon>
        <taxon>Rhizocola</taxon>
    </lineage>
</organism>
<reference evidence="2" key="1">
    <citation type="submission" date="2021-01" db="EMBL/GenBank/DDBJ databases">
        <title>Whole genome shotgun sequence of Rhizocola hellebori NBRC 109834.</title>
        <authorList>
            <person name="Komaki H."/>
            <person name="Tamura T."/>
        </authorList>
    </citation>
    <scope>NUCLEOTIDE SEQUENCE</scope>
    <source>
        <strain evidence="2">NBRC 109834</strain>
    </source>
</reference>
<keyword evidence="3" id="KW-1185">Reference proteome</keyword>
<name>A0A8J3Q1X2_9ACTN</name>
<dbReference type="RefSeq" id="WP_203906054.1">
    <property type="nucleotide sequence ID" value="NZ_BONY01000001.1"/>
</dbReference>